<feature type="region of interest" description="Disordered" evidence="1">
    <location>
        <begin position="192"/>
        <end position="247"/>
    </location>
</feature>
<dbReference type="OrthoDB" id="5368615at2759"/>
<dbReference type="Proteomes" id="UP000053029">
    <property type="component" value="Unassembled WGS sequence"/>
</dbReference>
<dbReference type="EMBL" id="KN846970">
    <property type="protein sequence ID" value="KIW82918.1"/>
    <property type="molecule type" value="Genomic_DNA"/>
</dbReference>
<gene>
    <name evidence="2" type="ORF">Z517_02161</name>
</gene>
<organism evidence="2 3">
    <name type="scientific">Fonsecaea pedrosoi CBS 271.37</name>
    <dbReference type="NCBI Taxonomy" id="1442368"/>
    <lineage>
        <taxon>Eukaryota</taxon>
        <taxon>Fungi</taxon>
        <taxon>Dikarya</taxon>
        <taxon>Ascomycota</taxon>
        <taxon>Pezizomycotina</taxon>
        <taxon>Eurotiomycetes</taxon>
        <taxon>Chaetothyriomycetidae</taxon>
        <taxon>Chaetothyriales</taxon>
        <taxon>Herpotrichiellaceae</taxon>
        <taxon>Fonsecaea</taxon>
    </lineage>
</organism>
<accession>A0A0D2GPL4</accession>
<dbReference type="RefSeq" id="XP_013286726.1">
    <property type="nucleotide sequence ID" value="XM_013431272.1"/>
</dbReference>
<dbReference type="VEuPathDB" id="FungiDB:Z517_02161"/>
<keyword evidence="3" id="KW-1185">Reference proteome</keyword>
<protein>
    <submittedName>
        <fullName evidence="2">Uncharacterized protein</fullName>
    </submittedName>
</protein>
<evidence type="ECO:0000313" key="2">
    <source>
        <dbReference type="EMBL" id="KIW82918.1"/>
    </source>
</evidence>
<evidence type="ECO:0000256" key="1">
    <source>
        <dbReference type="SAM" id="MobiDB-lite"/>
    </source>
</evidence>
<dbReference type="GeneID" id="25301651"/>
<proteinExistence type="predicted"/>
<dbReference type="AlphaFoldDB" id="A0A0D2GPL4"/>
<feature type="compositionally biased region" description="Low complexity" evidence="1">
    <location>
        <begin position="10"/>
        <end position="20"/>
    </location>
</feature>
<evidence type="ECO:0000313" key="3">
    <source>
        <dbReference type="Proteomes" id="UP000053029"/>
    </source>
</evidence>
<name>A0A0D2GPL4_9EURO</name>
<reference evidence="2 3" key="1">
    <citation type="submission" date="2015-01" db="EMBL/GenBank/DDBJ databases">
        <title>The Genome Sequence of Fonsecaea pedrosoi CBS 271.37.</title>
        <authorList>
            <consortium name="The Broad Institute Genomics Platform"/>
            <person name="Cuomo C."/>
            <person name="de Hoog S."/>
            <person name="Gorbushina A."/>
            <person name="Stielow B."/>
            <person name="Teixiera M."/>
            <person name="Abouelleil A."/>
            <person name="Chapman S.B."/>
            <person name="Priest M."/>
            <person name="Young S.K."/>
            <person name="Wortman J."/>
            <person name="Nusbaum C."/>
            <person name="Birren B."/>
        </authorList>
    </citation>
    <scope>NUCLEOTIDE SEQUENCE [LARGE SCALE GENOMIC DNA]</scope>
    <source>
        <strain evidence="2 3">CBS 271.37</strain>
    </source>
</reference>
<feature type="region of interest" description="Disordered" evidence="1">
    <location>
        <begin position="1"/>
        <end position="20"/>
    </location>
</feature>
<sequence length="308" mass="34128">MASRDHILQLKKTTPPTTKQPTFISIRDAPEASHFGMNEVACLVFGAQRFHVTSGLNACFGVFLVSLTATVSAHIPPRPDLQDPDPQAGDKNLLAKMHEFASLYKANEKHFTSYHVALICARFEGKAALPDKRDFIVKCLKRFNVDFPIQYYDVKFAREPRSEKHGTAFVDGGRMDGAVLYLEDDPVLRVHKSSDRGSQSATPQETHHANPIFPRPCTIPPDAHATDQPSDQGKEGRVVEGPSGSASIRAEELEKATIKGNTVLACKKVPVVYRLMMLLITRRGEDMGVDSRSLSFFRRLELPISSVT</sequence>
<dbReference type="HOGENOM" id="CLU_871657_0_0_1"/>